<evidence type="ECO:0000256" key="5">
    <source>
        <dbReference type="ARBA" id="ARBA00022692"/>
    </source>
</evidence>
<evidence type="ECO:0000313" key="14">
    <source>
        <dbReference type="EMBL" id="AFL86059.1"/>
    </source>
</evidence>
<evidence type="ECO:0000256" key="12">
    <source>
        <dbReference type="SAM" id="Phobius"/>
    </source>
</evidence>
<dbReference type="GO" id="GO:0046872">
    <property type="term" value="F:metal ion binding"/>
    <property type="evidence" value="ECO:0007669"/>
    <property type="project" value="UniProtKB-KW"/>
</dbReference>
<accession>I3Z9Z1</accession>
<dbReference type="PANTHER" id="PTHR39188:SF3">
    <property type="entry name" value="STAGE IV SPORULATION PROTEIN FB"/>
    <property type="match status" value="1"/>
</dbReference>
<dbReference type="RefSeq" id="WP_014773993.1">
    <property type="nucleotide sequence ID" value="NC_018010.1"/>
</dbReference>
<name>I3Z9Z1_BELBD</name>
<reference evidence="15" key="1">
    <citation type="submission" date="2012-06" db="EMBL/GenBank/DDBJ databases">
        <title>The complete genome of Belliella baltica DSM 15883.</title>
        <authorList>
            <person name="Lucas S."/>
            <person name="Copeland A."/>
            <person name="Lapidus A."/>
            <person name="Goodwin L."/>
            <person name="Pitluck S."/>
            <person name="Peters L."/>
            <person name="Mikhailova N."/>
            <person name="Davenport K."/>
            <person name="Kyrpides N."/>
            <person name="Mavromatis K."/>
            <person name="Pagani I."/>
            <person name="Ivanova N."/>
            <person name="Ovchinnikova G."/>
            <person name="Zeytun A."/>
            <person name="Detter J.C."/>
            <person name="Han C."/>
            <person name="Land M."/>
            <person name="Hauser L."/>
            <person name="Markowitz V."/>
            <person name="Cheng J.-F."/>
            <person name="Hugenholtz P."/>
            <person name="Woyke T."/>
            <person name="Wu D."/>
            <person name="Tindall B."/>
            <person name="Pomrenke H."/>
            <person name="Brambilla E."/>
            <person name="Klenk H.-P."/>
            <person name="Eisen J.A."/>
        </authorList>
    </citation>
    <scope>NUCLEOTIDE SEQUENCE [LARGE SCALE GENOMIC DNA]</scope>
    <source>
        <strain evidence="15">DSM 15883 / CIP 108006 / LMG 21964 / BA134</strain>
    </source>
</reference>
<dbReference type="AlphaFoldDB" id="I3Z9Z1"/>
<evidence type="ECO:0000256" key="4">
    <source>
        <dbReference type="ARBA" id="ARBA00022670"/>
    </source>
</evidence>
<evidence type="ECO:0000256" key="3">
    <source>
        <dbReference type="ARBA" id="ARBA00007931"/>
    </source>
</evidence>
<keyword evidence="11 12" id="KW-0472">Membrane</keyword>
<dbReference type="STRING" id="866536.Belba_3561"/>
<dbReference type="KEGG" id="bbd:Belba_3561"/>
<evidence type="ECO:0000256" key="10">
    <source>
        <dbReference type="ARBA" id="ARBA00023049"/>
    </source>
</evidence>
<dbReference type="Pfam" id="PF02163">
    <property type="entry name" value="Peptidase_M50"/>
    <property type="match status" value="1"/>
</dbReference>
<dbReference type="PANTHER" id="PTHR39188">
    <property type="entry name" value="MEMBRANE-ASSOCIATED ZINC METALLOPROTEASE M50B"/>
    <property type="match status" value="1"/>
</dbReference>
<keyword evidence="4 14" id="KW-0645">Protease</keyword>
<feature type="transmembrane region" description="Helical" evidence="12">
    <location>
        <begin position="12"/>
        <end position="30"/>
    </location>
</feature>
<evidence type="ECO:0000256" key="1">
    <source>
        <dbReference type="ARBA" id="ARBA00001947"/>
    </source>
</evidence>
<protein>
    <submittedName>
        <fullName evidence="14">Zn-dependent protease</fullName>
    </submittedName>
</protein>
<dbReference type="HOGENOM" id="CLU_1955316_0_0_10"/>
<evidence type="ECO:0000256" key="9">
    <source>
        <dbReference type="ARBA" id="ARBA00022989"/>
    </source>
</evidence>
<feature type="domain" description="Peptidase M50" evidence="13">
    <location>
        <begin position="48"/>
        <end position="107"/>
    </location>
</feature>
<organism evidence="14 15">
    <name type="scientific">Belliella baltica (strain DSM 15883 / CIP 108006 / LMG 21964 / BA134)</name>
    <dbReference type="NCBI Taxonomy" id="866536"/>
    <lineage>
        <taxon>Bacteria</taxon>
        <taxon>Pseudomonadati</taxon>
        <taxon>Bacteroidota</taxon>
        <taxon>Cytophagia</taxon>
        <taxon>Cytophagales</taxon>
        <taxon>Cyclobacteriaceae</taxon>
        <taxon>Belliella</taxon>
    </lineage>
</organism>
<comment type="cofactor">
    <cofactor evidence="1">
        <name>Zn(2+)</name>
        <dbReference type="ChEBI" id="CHEBI:29105"/>
    </cofactor>
</comment>
<dbReference type="eggNOG" id="COG1994">
    <property type="taxonomic scope" value="Bacteria"/>
</dbReference>
<feature type="transmembrane region" description="Helical" evidence="12">
    <location>
        <begin position="42"/>
        <end position="61"/>
    </location>
</feature>
<dbReference type="InterPro" id="IPR008915">
    <property type="entry name" value="Peptidase_M50"/>
</dbReference>
<keyword evidence="9 12" id="KW-1133">Transmembrane helix</keyword>
<comment type="similarity">
    <text evidence="3">Belongs to the peptidase M50B family.</text>
</comment>
<dbReference type="GO" id="GO:0016020">
    <property type="term" value="C:membrane"/>
    <property type="evidence" value="ECO:0007669"/>
    <property type="project" value="UniProtKB-SubCell"/>
</dbReference>
<keyword evidence="8" id="KW-0862">Zinc</keyword>
<keyword evidence="5 12" id="KW-0812">Transmembrane</keyword>
<evidence type="ECO:0000256" key="8">
    <source>
        <dbReference type="ARBA" id="ARBA00022833"/>
    </source>
</evidence>
<proteinExistence type="inferred from homology"/>
<evidence type="ECO:0000313" key="15">
    <source>
        <dbReference type="Proteomes" id="UP000006050"/>
    </source>
</evidence>
<evidence type="ECO:0000256" key="6">
    <source>
        <dbReference type="ARBA" id="ARBA00022723"/>
    </source>
</evidence>
<keyword evidence="7" id="KW-0378">Hydrolase</keyword>
<dbReference type="Proteomes" id="UP000006050">
    <property type="component" value="Chromosome"/>
</dbReference>
<dbReference type="GO" id="GO:0008237">
    <property type="term" value="F:metallopeptidase activity"/>
    <property type="evidence" value="ECO:0007669"/>
    <property type="project" value="UniProtKB-KW"/>
</dbReference>
<evidence type="ECO:0000256" key="7">
    <source>
        <dbReference type="ARBA" id="ARBA00022801"/>
    </source>
</evidence>
<keyword evidence="10" id="KW-0482">Metalloprotease</keyword>
<evidence type="ECO:0000256" key="2">
    <source>
        <dbReference type="ARBA" id="ARBA00004141"/>
    </source>
</evidence>
<dbReference type="GO" id="GO:0006508">
    <property type="term" value="P:proteolysis"/>
    <property type="evidence" value="ECO:0007669"/>
    <property type="project" value="UniProtKB-KW"/>
</dbReference>
<sequence>MKLSLYLGTYKHVKVFIHWTFSLLLLWIVISNLRANAPVEEILWTLIFVIGLFFCVILHEFGHALAAQKYGINTQDITLFPIGGVARLEKLPEDPRKVAFVIENGHFLGILDQDNITEFILVKSALSK</sequence>
<evidence type="ECO:0000259" key="13">
    <source>
        <dbReference type="Pfam" id="PF02163"/>
    </source>
</evidence>
<dbReference type="EMBL" id="CP003281">
    <property type="protein sequence ID" value="AFL86059.1"/>
    <property type="molecule type" value="Genomic_DNA"/>
</dbReference>
<gene>
    <name evidence="14" type="ordered locus">Belba_3561</name>
</gene>
<keyword evidence="15" id="KW-1185">Reference proteome</keyword>
<evidence type="ECO:0000256" key="11">
    <source>
        <dbReference type="ARBA" id="ARBA00023136"/>
    </source>
</evidence>
<comment type="subcellular location">
    <subcellularLocation>
        <location evidence="2">Membrane</location>
        <topology evidence="2">Multi-pass membrane protein</topology>
    </subcellularLocation>
</comment>
<keyword evidence="6" id="KW-0479">Metal-binding</keyword>